<dbReference type="AlphaFoldDB" id="A0A6C0G512"/>
<reference evidence="2 3" key="1">
    <citation type="submission" date="2020-01" db="EMBL/GenBank/DDBJ databases">
        <title>Paenibacillus sp. nov., isolated from tomato rhizosphere.</title>
        <authorList>
            <person name="Weon H.-Y."/>
            <person name="Lee S.A."/>
        </authorList>
    </citation>
    <scope>NUCLEOTIDE SEQUENCE [LARGE SCALE GENOMIC DNA]</scope>
    <source>
        <strain evidence="2 3">12200R-189</strain>
    </source>
</reference>
<gene>
    <name evidence="2" type="ORF">GXP70_23255</name>
</gene>
<organism evidence="2 3">
    <name type="scientific">Paenibacillus lycopersici</name>
    <dbReference type="NCBI Taxonomy" id="2704462"/>
    <lineage>
        <taxon>Bacteria</taxon>
        <taxon>Bacillati</taxon>
        <taxon>Bacillota</taxon>
        <taxon>Bacilli</taxon>
        <taxon>Bacillales</taxon>
        <taxon>Paenibacillaceae</taxon>
        <taxon>Paenibacillus</taxon>
    </lineage>
</organism>
<dbReference type="Proteomes" id="UP000476064">
    <property type="component" value="Chromosome"/>
</dbReference>
<feature type="compositionally biased region" description="Basic residues" evidence="1">
    <location>
        <begin position="105"/>
        <end position="115"/>
    </location>
</feature>
<accession>A0A6C0G512</accession>
<evidence type="ECO:0000313" key="3">
    <source>
        <dbReference type="Proteomes" id="UP000476064"/>
    </source>
</evidence>
<name>A0A6C0G512_9BACL</name>
<dbReference type="EMBL" id="CP048209">
    <property type="protein sequence ID" value="QHT62609.1"/>
    <property type="molecule type" value="Genomic_DNA"/>
</dbReference>
<dbReference type="KEGG" id="plyc:GXP70_23255"/>
<dbReference type="RefSeq" id="WP_162359041.1">
    <property type="nucleotide sequence ID" value="NZ_CP048209.1"/>
</dbReference>
<keyword evidence="3" id="KW-1185">Reference proteome</keyword>
<protein>
    <submittedName>
        <fullName evidence="2">Uncharacterized protein</fullName>
    </submittedName>
</protein>
<sequence length="115" mass="12862">MDRNRLEREARIALLGALSRSQTAVARILESVGDMARIDPGLAMSIRRNLKSLAAMQHSLNGMVRAMERRPAQRRTGKPTVNPAAKPWLSRQVNGGLRRSAAGVQRRKPKWSQRP</sequence>
<proteinExistence type="predicted"/>
<feature type="region of interest" description="Disordered" evidence="1">
    <location>
        <begin position="69"/>
        <end position="115"/>
    </location>
</feature>
<evidence type="ECO:0000313" key="2">
    <source>
        <dbReference type="EMBL" id="QHT62609.1"/>
    </source>
</evidence>
<evidence type="ECO:0000256" key="1">
    <source>
        <dbReference type="SAM" id="MobiDB-lite"/>
    </source>
</evidence>